<feature type="domain" description="N-acetyltransferase" evidence="5">
    <location>
        <begin position="15"/>
        <end position="160"/>
    </location>
</feature>
<dbReference type="AlphaFoldDB" id="A0A9E2BGS0"/>
<reference evidence="6 7" key="1">
    <citation type="journal article" date="2021" name="bioRxiv">
        <title>Unique metabolic strategies in Hadean analogues reveal hints for primordial physiology.</title>
        <authorList>
            <person name="Nobu M.K."/>
            <person name="Nakai R."/>
            <person name="Tamazawa S."/>
            <person name="Mori H."/>
            <person name="Toyoda A."/>
            <person name="Ijiri A."/>
            <person name="Suzuki S."/>
            <person name="Kurokawa K."/>
            <person name="Kamagata Y."/>
            <person name="Tamaki H."/>
        </authorList>
    </citation>
    <scope>NUCLEOTIDE SEQUENCE [LARGE SCALE GENOMIC DNA]</scope>
    <source>
        <strain evidence="6">BS525</strain>
    </source>
</reference>
<evidence type="ECO:0000256" key="3">
    <source>
        <dbReference type="ARBA" id="ARBA00022679"/>
    </source>
</evidence>
<dbReference type="InterPro" id="IPR016181">
    <property type="entry name" value="Acyl_CoA_acyltransferase"/>
</dbReference>
<comment type="caution">
    <text evidence="6">The sequence shown here is derived from an EMBL/GenBank/DDBJ whole genome shotgun (WGS) entry which is preliminary data.</text>
</comment>
<accession>A0A9E2BGS0</accession>
<dbReference type="EMBL" id="QLTW01000069">
    <property type="protein sequence ID" value="MBT9145278.1"/>
    <property type="molecule type" value="Genomic_DNA"/>
</dbReference>
<keyword evidence="4 6" id="KW-0012">Acyltransferase</keyword>
<dbReference type="NCBIfam" id="TIGR01575">
    <property type="entry name" value="rimI"/>
    <property type="match status" value="1"/>
</dbReference>
<dbReference type="Pfam" id="PF00583">
    <property type="entry name" value="Acetyltransf_1"/>
    <property type="match status" value="1"/>
</dbReference>
<sequence length="168" mass="19564">MVRERTRDTETSNILTIRPMSIEDLPQVVKIERESYRSPWPLEDFVREVTINTRAQYFVALEDDRIVGFVGTWLLADEGHITNVAVTPEKRGKGYGKILILEAIKCLREKQASYIILEVRVSNEKAVNLYKSFGFRVIQLRKGYYMDSNEDAYVMIKDFKESDENLGY</sequence>
<dbReference type="CDD" id="cd04301">
    <property type="entry name" value="NAT_SF"/>
    <property type="match status" value="1"/>
</dbReference>
<evidence type="ECO:0000313" key="7">
    <source>
        <dbReference type="Proteomes" id="UP000811545"/>
    </source>
</evidence>
<dbReference type="PANTHER" id="PTHR43420:SF44">
    <property type="entry name" value="ACETYLTRANSFERASE YPEA"/>
    <property type="match status" value="1"/>
</dbReference>
<dbReference type="SUPFAM" id="SSF55729">
    <property type="entry name" value="Acyl-CoA N-acyltransferases (Nat)"/>
    <property type="match status" value="1"/>
</dbReference>
<name>A0A9E2BGS0_PSYF1</name>
<dbReference type="InterPro" id="IPR006464">
    <property type="entry name" value="AcTrfase_RimI/Ard1"/>
</dbReference>
<keyword evidence="3 6" id="KW-0808">Transferase</keyword>
<protein>
    <submittedName>
        <fullName evidence="6">Ribosomal-protein-alanine acetyltransferase</fullName>
        <ecNumber evidence="6">2.3.1.267</ecNumber>
    </submittedName>
</protein>
<dbReference type="InterPro" id="IPR050680">
    <property type="entry name" value="YpeA/RimI_acetyltransf"/>
</dbReference>
<dbReference type="Gene3D" id="3.40.630.30">
    <property type="match status" value="1"/>
</dbReference>
<dbReference type="EC" id="2.3.1.267" evidence="6"/>
<proteinExistence type="inferred from homology"/>
<comment type="similarity">
    <text evidence="1">Belongs to the acetyltransferase family. RimI subfamily.</text>
</comment>
<dbReference type="Proteomes" id="UP000811545">
    <property type="component" value="Unassembled WGS sequence"/>
</dbReference>
<keyword evidence="2" id="KW-0963">Cytoplasm</keyword>
<evidence type="ECO:0000256" key="4">
    <source>
        <dbReference type="ARBA" id="ARBA00023315"/>
    </source>
</evidence>
<evidence type="ECO:0000313" key="6">
    <source>
        <dbReference type="EMBL" id="MBT9145278.1"/>
    </source>
</evidence>
<organism evidence="6 7">
    <name type="scientific">Psychracetigena formicireducens</name>
    <dbReference type="NCBI Taxonomy" id="2986056"/>
    <lineage>
        <taxon>Bacteria</taxon>
        <taxon>Bacillati</taxon>
        <taxon>Candidatus Lithacetigenota</taxon>
        <taxon>Candidatus Psychracetigena</taxon>
    </lineage>
</organism>
<evidence type="ECO:0000259" key="5">
    <source>
        <dbReference type="PROSITE" id="PS51186"/>
    </source>
</evidence>
<gene>
    <name evidence="6" type="primary">rimI</name>
    <name evidence="6" type="ORF">DDT42_01148</name>
</gene>
<dbReference type="PANTHER" id="PTHR43420">
    <property type="entry name" value="ACETYLTRANSFERASE"/>
    <property type="match status" value="1"/>
</dbReference>
<dbReference type="GO" id="GO:0008999">
    <property type="term" value="F:protein-N-terminal-alanine acetyltransferase activity"/>
    <property type="evidence" value="ECO:0007669"/>
    <property type="project" value="UniProtKB-EC"/>
</dbReference>
<evidence type="ECO:0000256" key="1">
    <source>
        <dbReference type="ARBA" id="ARBA00005395"/>
    </source>
</evidence>
<dbReference type="PROSITE" id="PS51186">
    <property type="entry name" value="GNAT"/>
    <property type="match status" value="1"/>
</dbReference>
<evidence type="ECO:0000256" key="2">
    <source>
        <dbReference type="ARBA" id="ARBA00022490"/>
    </source>
</evidence>
<dbReference type="InterPro" id="IPR000182">
    <property type="entry name" value="GNAT_dom"/>
</dbReference>